<sequence>MADRSKPSSREQKRKEKADNKRAKTEARRGHVVLRIIGYTFLFIGGIIVVAIGAGIGYGTALLKGLPTVTAATFTNNSAPTVVYDKHGKIIGQFAADGDRQPISSIHQVSPNLVQAFVAAEDKTFYQNIGINPLAMARAFVQDLTHHQIQSGASTITQETVKLAVFPDQQRTLKRKVQEIALAIEVNRILSKDEIMTDYMNWLYMGRMGSQDVYGVKTASNILFHKDPKDLNLAEAAFLAAIPNNPSLFSPYQYPQNTVKRQHLILQHMLANGTITQAQYSSAASFNILKDIHQPAKTTQPYPYLMNDDVRPLVAKYLVSQGLYSTALQAEDALPTAGYKVYTTIDLNMQNDVNSVLQNNKLFGNTTKTVKINGKILKDSNGKPVQDLYEAGVTLVDNQTGGILAIGGGRDYYKDYYDHSDLPRQPGSSIKPLLDYGPAIQMGKLTAATPIMDGPITFPSGSGQPWKPTDDEPYWHGIVSARQALYQSLNVPAIKVLQYITPQAGGQYLEKMGITTSSKTINGLPTLAASDLQELPSAIGGLANGLTVQQMTSAYSTFPNQGVWRQSYLISHITDHQGNTVYQAHPKQTTVFSSQTAYVIDSMLRDVVTQPTGTAYAIGTSFPKNYYIYGKTGTTDQQRDGWFVGYTQKYTMGIWMGYNHHEQIEVYPVNWYSLKFTLWSKIMAPIFKESPPTTPIQEPPGIVQLAVCKDSGELPSTLCKQQGDVYNEIFVQGTEPTQTDNVHVAALYTVINGKKYLATTNTPANEVKQGTFIDPSKIQLNQPWPLPPGVVTSDSSQYVPTQPDPRGGTVLQAPSSTPSPTLSAPTNVQANVDPTGAVNLLWSPVNTATSYTVWRATSANGPYVNIAGPIPATAYTDKNLPSGASVVYYQIYAASDSAISPPSQPVAVQVGVPAQTGTGNGTDNNVGNTTAPATTTPPPPRHKARKSKSSSGSGTGGLPELLWPSLDERSRVN</sequence>
<dbReference type="InterPro" id="IPR003961">
    <property type="entry name" value="FN3_dom"/>
</dbReference>
<dbReference type="InterPro" id="IPR001460">
    <property type="entry name" value="PCN-bd_Tpept"/>
</dbReference>
<feature type="region of interest" description="Disordered" evidence="9">
    <location>
        <begin position="783"/>
        <end position="826"/>
    </location>
</feature>
<comment type="catalytic activity">
    <reaction evidence="8">
        <text>[GlcNAc-(1-&gt;4)-Mur2Ac(oyl-L-Ala-gamma-D-Glu-L-Lys-D-Ala-D-Ala)](n)-di-trans,octa-cis-undecaprenyl diphosphate + beta-D-GlcNAc-(1-&gt;4)-Mur2Ac(oyl-L-Ala-gamma-D-Glu-L-Lys-D-Ala-D-Ala)-di-trans,octa-cis-undecaprenyl diphosphate = [GlcNAc-(1-&gt;4)-Mur2Ac(oyl-L-Ala-gamma-D-Glu-L-Lys-D-Ala-D-Ala)](n+1)-di-trans,octa-cis-undecaprenyl diphosphate + di-trans,octa-cis-undecaprenyl diphosphate + H(+)</text>
        <dbReference type="Rhea" id="RHEA:23708"/>
        <dbReference type="Rhea" id="RHEA-COMP:9602"/>
        <dbReference type="Rhea" id="RHEA-COMP:9603"/>
        <dbReference type="ChEBI" id="CHEBI:15378"/>
        <dbReference type="ChEBI" id="CHEBI:58405"/>
        <dbReference type="ChEBI" id="CHEBI:60033"/>
        <dbReference type="ChEBI" id="CHEBI:78435"/>
        <dbReference type="EC" id="2.4.99.28"/>
    </reaction>
</comment>
<dbReference type="Pfam" id="PF00912">
    <property type="entry name" value="Transgly"/>
    <property type="match status" value="1"/>
</dbReference>
<keyword evidence="2" id="KW-0645">Protease</keyword>
<dbReference type="Pfam" id="PF00905">
    <property type="entry name" value="Transpeptidase"/>
    <property type="match status" value="1"/>
</dbReference>
<evidence type="ECO:0000256" key="2">
    <source>
        <dbReference type="ARBA" id="ARBA00022670"/>
    </source>
</evidence>
<dbReference type="KEGG" id="afx:JZ786_17320"/>
<dbReference type="SUPFAM" id="SSF53955">
    <property type="entry name" value="Lysozyme-like"/>
    <property type="match status" value="1"/>
</dbReference>
<evidence type="ECO:0000256" key="8">
    <source>
        <dbReference type="ARBA" id="ARBA00049902"/>
    </source>
</evidence>
<dbReference type="PANTHER" id="PTHR32282:SF33">
    <property type="entry name" value="PEPTIDOGLYCAN GLYCOSYLTRANSFERASE"/>
    <property type="match status" value="1"/>
</dbReference>
<keyword evidence="10" id="KW-0472">Membrane</keyword>
<dbReference type="PROSITE" id="PS50853">
    <property type="entry name" value="FN3"/>
    <property type="match status" value="1"/>
</dbReference>
<feature type="transmembrane region" description="Helical" evidence="10">
    <location>
        <begin position="32"/>
        <end position="58"/>
    </location>
</feature>
<evidence type="ECO:0000256" key="1">
    <source>
        <dbReference type="ARBA" id="ARBA00022645"/>
    </source>
</evidence>
<keyword evidence="1" id="KW-0121">Carboxypeptidase</keyword>
<dbReference type="SUPFAM" id="SSF56601">
    <property type="entry name" value="beta-lactamase/transpeptidase-like"/>
    <property type="match status" value="1"/>
</dbReference>
<comment type="catalytic activity">
    <reaction evidence="7">
        <text>Preferential cleavage: (Ac)2-L-Lys-D-Ala-|-D-Ala. Also transpeptidation of peptidyl-alanyl moieties that are N-acyl substituents of D-alanine.</text>
        <dbReference type="EC" id="3.4.16.4"/>
    </reaction>
</comment>
<dbReference type="GO" id="GO:0006508">
    <property type="term" value="P:proteolysis"/>
    <property type="evidence" value="ECO:0007669"/>
    <property type="project" value="UniProtKB-KW"/>
</dbReference>
<keyword evidence="5" id="KW-0378">Hydrolase</keyword>
<keyword evidence="6" id="KW-0511">Multifunctional enzyme</keyword>
<dbReference type="SUPFAM" id="SSF49265">
    <property type="entry name" value="Fibronectin type III"/>
    <property type="match status" value="1"/>
</dbReference>
<dbReference type="InterPro" id="IPR023346">
    <property type="entry name" value="Lysozyme-like_dom_sf"/>
</dbReference>
<keyword evidence="10" id="KW-0812">Transmembrane</keyword>
<feature type="domain" description="Fibronectin type-III" evidence="11">
    <location>
        <begin position="824"/>
        <end position="913"/>
    </location>
</feature>
<dbReference type="InterPro" id="IPR050396">
    <property type="entry name" value="Glycosyltr_51/Transpeptidase"/>
</dbReference>
<evidence type="ECO:0000256" key="10">
    <source>
        <dbReference type="SAM" id="Phobius"/>
    </source>
</evidence>
<dbReference type="Gene3D" id="3.40.710.10">
    <property type="entry name" value="DD-peptidase/beta-lactamase superfamily"/>
    <property type="match status" value="1"/>
</dbReference>
<dbReference type="InterPro" id="IPR013783">
    <property type="entry name" value="Ig-like_fold"/>
</dbReference>
<organism evidence="12 13">
    <name type="scientific">Alicyclobacillus mengziensis</name>
    <dbReference type="NCBI Taxonomy" id="2931921"/>
    <lineage>
        <taxon>Bacteria</taxon>
        <taxon>Bacillati</taxon>
        <taxon>Bacillota</taxon>
        <taxon>Bacilli</taxon>
        <taxon>Bacillales</taxon>
        <taxon>Alicyclobacillaceae</taxon>
        <taxon>Alicyclobacillus</taxon>
    </lineage>
</organism>
<keyword evidence="10" id="KW-1133">Transmembrane helix</keyword>
<dbReference type="RefSeq" id="WP_206655619.1">
    <property type="nucleotide sequence ID" value="NZ_CP071182.1"/>
</dbReference>
<protein>
    <submittedName>
        <fullName evidence="12">Penicillin-binding protein</fullName>
    </submittedName>
</protein>
<dbReference type="AlphaFoldDB" id="A0A9X7Z6H4"/>
<keyword evidence="3" id="KW-0328">Glycosyltransferase</keyword>
<reference evidence="12 13" key="1">
    <citation type="submission" date="2021-02" db="EMBL/GenBank/DDBJ databases">
        <title>Alicyclobacillus curvatus sp. nov. and Alicyclobacillus mengziensis sp. nov., two acidophilic bacteria isolated from acid mine drainage.</title>
        <authorList>
            <person name="Huang Y."/>
        </authorList>
    </citation>
    <scope>NUCLEOTIDE SEQUENCE [LARGE SCALE GENOMIC DNA]</scope>
    <source>
        <strain evidence="12 13">S30H14</strain>
    </source>
</reference>
<evidence type="ECO:0000256" key="5">
    <source>
        <dbReference type="ARBA" id="ARBA00022801"/>
    </source>
</evidence>
<evidence type="ECO:0000256" key="3">
    <source>
        <dbReference type="ARBA" id="ARBA00022676"/>
    </source>
</evidence>
<dbReference type="Gene3D" id="1.10.3810.10">
    <property type="entry name" value="Biosynthetic peptidoglycan transglycosylase-like"/>
    <property type="match status" value="1"/>
</dbReference>
<feature type="compositionally biased region" description="Low complexity" evidence="9">
    <location>
        <begin position="912"/>
        <end position="934"/>
    </location>
</feature>
<feature type="region of interest" description="Disordered" evidence="9">
    <location>
        <begin position="1"/>
        <end position="24"/>
    </location>
</feature>
<dbReference type="InterPro" id="IPR036950">
    <property type="entry name" value="PBP_transglycosylase"/>
</dbReference>
<evidence type="ECO:0000256" key="9">
    <source>
        <dbReference type="SAM" id="MobiDB-lite"/>
    </source>
</evidence>
<dbReference type="PANTHER" id="PTHR32282">
    <property type="entry name" value="BINDING PROTEIN TRANSPEPTIDASE, PUTATIVE-RELATED"/>
    <property type="match status" value="1"/>
</dbReference>
<evidence type="ECO:0000259" key="11">
    <source>
        <dbReference type="PROSITE" id="PS50853"/>
    </source>
</evidence>
<dbReference type="GO" id="GO:0009002">
    <property type="term" value="F:serine-type D-Ala-D-Ala carboxypeptidase activity"/>
    <property type="evidence" value="ECO:0007669"/>
    <property type="project" value="UniProtKB-EC"/>
</dbReference>
<evidence type="ECO:0000313" key="13">
    <source>
        <dbReference type="Proteomes" id="UP000663505"/>
    </source>
</evidence>
<dbReference type="InterPro" id="IPR036116">
    <property type="entry name" value="FN3_sf"/>
</dbReference>
<dbReference type="EMBL" id="CP071182">
    <property type="protein sequence ID" value="QSO46250.1"/>
    <property type="molecule type" value="Genomic_DNA"/>
</dbReference>
<accession>A0A9X7Z6H4</accession>
<keyword evidence="4" id="KW-0808">Transferase</keyword>
<dbReference type="InterPro" id="IPR012338">
    <property type="entry name" value="Beta-lactam/transpept-like"/>
</dbReference>
<evidence type="ECO:0000256" key="6">
    <source>
        <dbReference type="ARBA" id="ARBA00023268"/>
    </source>
</evidence>
<name>A0A9X7Z6H4_9BACL</name>
<dbReference type="GO" id="GO:0008955">
    <property type="term" value="F:peptidoglycan glycosyltransferase activity"/>
    <property type="evidence" value="ECO:0007669"/>
    <property type="project" value="UniProtKB-EC"/>
</dbReference>
<feature type="compositionally biased region" description="Low complexity" evidence="9">
    <location>
        <begin position="813"/>
        <end position="826"/>
    </location>
</feature>
<dbReference type="InterPro" id="IPR001264">
    <property type="entry name" value="Glyco_trans_51"/>
</dbReference>
<evidence type="ECO:0000256" key="7">
    <source>
        <dbReference type="ARBA" id="ARBA00034000"/>
    </source>
</evidence>
<evidence type="ECO:0000256" key="4">
    <source>
        <dbReference type="ARBA" id="ARBA00022679"/>
    </source>
</evidence>
<dbReference type="Proteomes" id="UP000663505">
    <property type="component" value="Chromosome"/>
</dbReference>
<dbReference type="GO" id="GO:0008658">
    <property type="term" value="F:penicillin binding"/>
    <property type="evidence" value="ECO:0007669"/>
    <property type="project" value="InterPro"/>
</dbReference>
<feature type="region of interest" description="Disordered" evidence="9">
    <location>
        <begin position="912"/>
        <end position="973"/>
    </location>
</feature>
<dbReference type="Gene3D" id="2.60.40.10">
    <property type="entry name" value="Immunoglobulins"/>
    <property type="match status" value="1"/>
</dbReference>
<gene>
    <name evidence="12" type="ORF">JZ786_17320</name>
</gene>
<proteinExistence type="predicted"/>
<keyword evidence="13" id="KW-1185">Reference proteome</keyword>
<evidence type="ECO:0000313" key="12">
    <source>
        <dbReference type="EMBL" id="QSO46250.1"/>
    </source>
</evidence>